<comment type="caution">
    <text evidence="1">The sequence shown here is derived from an EMBL/GenBank/DDBJ whole genome shotgun (WGS) entry which is preliminary data.</text>
</comment>
<reference evidence="1" key="1">
    <citation type="submission" date="2020-07" db="EMBL/GenBank/DDBJ databases">
        <title>Draft genome sequence of Lactobacillus helveticus strain JCM 1062.</title>
        <authorList>
            <person name="Endo A."/>
            <person name="Maeno S."/>
            <person name="Kido Y."/>
        </authorList>
    </citation>
    <scope>NUCLEOTIDE SEQUENCE</scope>
    <source>
        <strain evidence="1">JCM 1062</strain>
    </source>
</reference>
<dbReference type="EMBL" id="BLYV01000211">
    <property type="protein sequence ID" value="GFP13103.1"/>
    <property type="molecule type" value="Genomic_DNA"/>
</dbReference>
<sequence length="52" mass="5935">MFIIIRYITNNSINIGIINNITEKVSLENQLSVADDNLKNKLIPRTYAISNQ</sequence>
<dbReference type="AlphaFoldDB" id="A0AAV4E563"/>
<accession>A0AAV4E563</accession>
<gene>
    <name evidence="1" type="ORF">LHEJCM1062_09750</name>
</gene>
<evidence type="ECO:0000313" key="2">
    <source>
        <dbReference type="Proteomes" id="UP000630086"/>
    </source>
</evidence>
<evidence type="ECO:0000313" key="1">
    <source>
        <dbReference type="EMBL" id="GFP13103.1"/>
    </source>
</evidence>
<name>A0AAV4E563_LACHE</name>
<protein>
    <submittedName>
        <fullName evidence="1">Uncharacterized protein</fullName>
    </submittedName>
</protein>
<dbReference type="Proteomes" id="UP000630086">
    <property type="component" value="Unassembled WGS sequence"/>
</dbReference>
<proteinExistence type="predicted"/>
<organism evidence="1 2">
    <name type="scientific">Lactobacillus helveticus</name>
    <name type="common">Lactobacillus suntoryeus</name>
    <dbReference type="NCBI Taxonomy" id="1587"/>
    <lineage>
        <taxon>Bacteria</taxon>
        <taxon>Bacillati</taxon>
        <taxon>Bacillota</taxon>
        <taxon>Bacilli</taxon>
        <taxon>Lactobacillales</taxon>
        <taxon>Lactobacillaceae</taxon>
        <taxon>Lactobacillus</taxon>
    </lineage>
</organism>